<evidence type="ECO:0000313" key="2">
    <source>
        <dbReference type="Proteomes" id="UP000465778"/>
    </source>
</evidence>
<comment type="caution">
    <text evidence="1">The sequence shown here is derived from an EMBL/GenBank/DDBJ whole genome shotgun (WGS) entry which is preliminary data.</text>
</comment>
<accession>A0A800MWF3</accession>
<evidence type="ECO:0000313" key="1">
    <source>
        <dbReference type="EMBL" id="KAF0823646.1"/>
    </source>
</evidence>
<name>A0A800MWF3_CYTFI</name>
<reference evidence="1 2" key="1">
    <citation type="journal article" date="2020" name="G3 (Bethesda)">
        <title>Whole Genome Sequencing and Comparative Genomics of Two Nematicidal Bacillus Strains Reveals a Wide Range of Possible Virulence Factors.</title>
        <authorList>
            <person name="Susic N."/>
            <person name="Janezic S."/>
            <person name="Rupnik M."/>
            <person name="Geric Stare B."/>
        </authorList>
    </citation>
    <scope>NUCLEOTIDE SEQUENCE [LARGE SCALE GENOMIC DNA]</scope>
    <source>
        <strain evidence="1 2">I-1582</strain>
    </source>
</reference>
<dbReference type="Proteomes" id="UP000465778">
    <property type="component" value="Unassembled WGS sequence"/>
</dbReference>
<organism evidence="1 2">
    <name type="scientific">Cytobacillus firmus</name>
    <name type="common">Bacillus firmus</name>
    <dbReference type="NCBI Taxonomy" id="1399"/>
    <lineage>
        <taxon>Bacteria</taxon>
        <taxon>Bacillati</taxon>
        <taxon>Bacillota</taxon>
        <taxon>Bacilli</taxon>
        <taxon>Bacillales</taxon>
        <taxon>Bacillaceae</taxon>
        <taxon>Cytobacillus</taxon>
    </lineage>
</organism>
<proteinExistence type="predicted"/>
<sequence>MIRKSYTVVNGIKAAFKVPFRTDFTFNKSGIYIGLLSWHLIFPPSSRKGANFTAFPLTKKTSYMIIITELELLLNSSLFN</sequence>
<protein>
    <submittedName>
        <fullName evidence="1">Uncharacterized protein</fullName>
    </submittedName>
</protein>
<gene>
    <name evidence="1" type="ORF">KIS1582_2594</name>
</gene>
<dbReference type="EMBL" id="VDEM01000027">
    <property type="protein sequence ID" value="KAF0823646.1"/>
    <property type="molecule type" value="Genomic_DNA"/>
</dbReference>
<dbReference type="AlphaFoldDB" id="A0A800MWF3"/>